<evidence type="ECO:0000313" key="1">
    <source>
        <dbReference type="EMBL" id="GAL57982.1"/>
    </source>
</evidence>
<dbReference type="SUPFAM" id="SSF109747">
    <property type="entry name" value="Glycogen synthesis protein GlgS"/>
    <property type="match status" value="1"/>
</dbReference>
<dbReference type="STRING" id="1115515.EV102420_09_00140"/>
<gene>
    <name evidence="1" type="ORF">EV102420_09_00140</name>
</gene>
<dbReference type="Gene3D" id="1.20.970.20">
    <property type="entry name" value="Glycogen synthesis protein GlgS"/>
    <property type="match status" value="1"/>
</dbReference>
<dbReference type="GeneID" id="88815666"/>
<evidence type="ECO:0000313" key="2">
    <source>
        <dbReference type="Proteomes" id="UP000029462"/>
    </source>
</evidence>
<dbReference type="AlphaFoldDB" id="A0A090VSA8"/>
<dbReference type="EMBL" id="BBMZ01000009">
    <property type="protein sequence ID" value="GAL57982.1"/>
    <property type="molecule type" value="Genomic_DNA"/>
</dbReference>
<name>A0A090VSA8_PSEVU</name>
<dbReference type="Proteomes" id="UP000029462">
    <property type="component" value="Unassembled WGS sequence"/>
</dbReference>
<dbReference type="OrthoDB" id="6563429at2"/>
<reference evidence="1 2" key="1">
    <citation type="submission" date="2014-09" db="EMBL/GenBank/DDBJ databases">
        <title>Whole genome shotgun sequence of Escherichia vulneris NBRC 102420.</title>
        <authorList>
            <person name="Yoshida Y."/>
            <person name="Hosoyama A."/>
            <person name="Tsuchikane K."/>
            <person name="Ohji S."/>
            <person name="Ichikawa N."/>
            <person name="Kimura A."/>
            <person name="Yamazoe A."/>
            <person name="Ezaki T."/>
            <person name="Fujita N."/>
        </authorList>
    </citation>
    <scope>NUCLEOTIDE SEQUENCE [LARGE SCALE GENOMIC DNA]</scope>
    <source>
        <strain evidence="1 2">NBRC 102420</strain>
    </source>
</reference>
<accession>A0A090VSA8</accession>
<proteinExistence type="predicted"/>
<dbReference type="Pfam" id="PF08971">
    <property type="entry name" value="GlgS"/>
    <property type="match status" value="1"/>
</dbReference>
<dbReference type="InterPro" id="IPR036295">
    <property type="entry name" value="GlgS_sf"/>
</dbReference>
<dbReference type="InterPro" id="IPR015065">
    <property type="entry name" value="GlgS"/>
</dbReference>
<protein>
    <submittedName>
        <fullName evidence="1">Putative glycogen synthesis protein</fullName>
    </submittedName>
</protein>
<keyword evidence="2" id="KW-1185">Reference proteome</keyword>
<comment type="caution">
    <text evidence="1">The sequence shown here is derived from an EMBL/GenBank/DDBJ whole genome shotgun (WGS) entry which is preliminary data.</text>
</comment>
<dbReference type="RefSeq" id="WP_042390755.1">
    <property type="nucleotide sequence ID" value="NZ_BBMZ01000009.1"/>
</dbReference>
<sequence length="67" mass="7690">MQVVSQKYAVSSGDFDFLAFSFAQMRSQGRHLCTEAITGNMDDDCKVLFLQRYDRYLEQIKEDVATA</sequence>
<organism evidence="1 2">
    <name type="scientific">Pseudescherichia vulneris NBRC 102420</name>
    <dbReference type="NCBI Taxonomy" id="1115515"/>
    <lineage>
        <taxon>Bacteria</taxon>
        <taxon>Pseudomonadati</taxon>
        <taxon>Pseudomonadota</taxon>
        <taxon>Gammaproteobacteria</taxon>
        <taxon>Enterobacterales</taxon>
        <taxon>Enterobacteriaceae</taxon>
        <taxon>Pseudescherichia</taxon>
    </lineage>
</organism>